<proteinExistence type="predicted"/>
<name>A0A3M7S1U8_BRAPC</name>
<comment type="caution">
    <text evidence="1">The sequence shown here is derived from an EMBL/GenBank/DDBJ whole genome shotgun (WGS) entry which is preliminary data.</text>
</comment>
<organism evidence="1 2">
    <name type="scientific">Brachionus plicatilis</name>
    <name type="common">Marine rotifer</name>
    <name type="synonym">Brachionus muelleri</name>
    <dbReference type="NCBI Taxonomy" id="10195"/>
    <lineage>
        <taxon>Eukaryota</taxon>
        <taxon>Metazoa</taxon>
        <taxon>Spiralia</taxon>
        <taxon>Gnathifera</taxon>
        <taxon>Rotifera</taxon>
        <taxon>Eurotatoria</taxon>
        <taxon>Monogononta</taxon>
        <taxon>Pseudotrocha</taxon>
        <taxon>Ploima</taxon>
        <taxon>Brachionidae</taxon>
        <taxon>Brachionus</taxon>
    </lineage>
</organism>
<sequence length="98" mass="11790">MIDFLKTAKLVFIYLEYRKLIEAQLSQPQSIKYFQVENKINSNATQLVLKTEGKISDQIIIMEKKSDPEFYFFLFQNRINFLFNIENVFNSEENLFNY</sequence>
<gene>
    <name evidence="1" type="ORF">BpHYR1_054171</name>
</gene>
<dbReference type="EMBL" id="REGN01002184">
    <property type="protein sequence ID" value="RNA29628.1"/>
    <property type="molecule type" value="Genomic_DNA"/>
</dbReference>
<keyword evidence="2" id="KW-1185">Reference proteome</keyword>
<evidence type="ECO:0000313" key="1">
    <source>
        <dbReference type="EMBL" id="RNA29628.1"/>
    </source>
</evidence>
<protein>
    <submittedName>
        <fullName evidence="1">Uncharacterized protein</fullName>
    </submittedName>
</protein>
<reference evidence="1 2" key="1">
    <citation type="journal article" date="2018" name="Sci. Rep.">
        <title>Genomic signatures of local adaptation to the degree of environmental predictability in rotifers.</title>
        <authorList>
            <person name="Franch-Gras L."/>
            <person name="Hahn C."/>
            <person name="Garcia-Roger E.M."/>
            <person name="Carmona M.J."/>
            <person name="Serra M."/>
            <person name="Gomez A."/>
        </authorList>
    </citation>
    <scope>NUCLEOTIDE SEQUENCE [LARGE SCALE GENOMIC DNA]</scope>
    <source>
        <strain evidence="1">HYR1</strain>
    </source>
</reference>
<evidence type="ECO:0000313" key="2">
    <source>
        <dbReference type="Proteomes" id="UP000276133"/>
    </source>
</evidence>
<dbReference type="Proteomes" id="UP000276133">
    <property type="component" value="Unassembled WGS sequence"/>
</dbReference>
<accession>A0A3M7S1U8</accession>
<dbReference type="AlphaFoldDB" id="A0A3M7S1U8"/>